<dbReference type="GO" id="GO:0005829">
    <property type="term" value="C:cytosol"/>
    <property type="evidence" value="ECO:0007669"/>
    <property type="project" value="TreeGrafter"/>
</dbReference>
<dbReference type="Pfam" id="PF08652">
    <property type="entry name" value="RAI1"/>
    <property type="match status" value="1"/>
</dbReference>
<keyword evidence="2" id="KW-0539">Nucleus</keyword>
<keyword evidence="2" id="KW-0540">Nuclease</keyword>
<dbReference type="GO" id="GO:0004518">
    <property type="term" value="F:nuclease activity"/>
    <property type="evidence" value="ECO:0007669"/>
    <property type="project" value="UniProtKB-KW"/>
</dbReference>
<evidence type="ECO:0000313" key="5">
    <source>
        <dbReference type="Proteomes" id="UP000008068"/>
    </source>
</evidence>
<dbReference type="HOGENOM" id="CLU_880640_0_0_1"/>
<keyword evidence="2" id="KW-0694">RNA-binding</keyword>
<dbReference type="InterPro" id="IPR013961">
    <property type="entry name" value="RAI1"/>
</dbReference>
<dbReference type="EMBL" id="GL379809">
    <property type="protein sequence ID" value="EGT42426.1"/>
    <property type="molecule type" value="Genomic_DNA"/>
</dbReference>
<comment type="similarity">
    <text evidence="1 2">Belongs to the DXO/Dom3Z family.</text>
</comment>
<dbReference type="Proteomes" id="UP000008068">
    <property type="component" value="Unassembled WGS sequence"/>
</dbReference>
<dbReference type="GO" id="GO:0000956">
    <property type="term" value="P:nuclear-transcribed mRNA catabolic process"/>
    <property type="evidence" value="ECO:0007669"/>
    <property type="project" value="TreeGrafter"/>
</dbReference>
<dbReference type="PANTHER" id="PTHR12395:SF26">
    <property type="entry name" value="DECAPPING NUCLEASE"/>
    <property type="match status" value="1"/>
</dbReference>
<accession>G0MRJ8</accession>
<evidence type="ECO:0000256" key="1">
    <source>
        <dbReference type="ARBA" id="ARBA00006562"/>
    </source>
</evidence>
<dbReference type="GO" id="GO:0034353">
    <property type="term" value="F:mRNA 5'-diphosphatase activity"/>
    <property type="evidence" value="ECO:0007669"/>
    <property type="project" value="TreeGrafter"/>
</dbReference>
<comment type="subcellular location">
    <subcellularLocation>
        <location evidence="2">Nucleus</location>
    </subcellularLocation>
</comment>
<dbReference type="eggNOG" id="KOG1982">
    <property type="taxonomic scope" value="Eukaryota"/>
</dbReference>
<keyword evidence="2" id="KW-0479">Metal-binding</keyword>
<dbReference type="InParanoid" id="G0MRJ8"/>
<comment type="cofactor">
    <cofactor evidence="2">
        <name>a divalent metal cation</name>
        <dbReference type="ChEBI" id="CHEBI:60240"/>
    </cofactor>
</comment>
<protein>
    <recommendedName>
        <fullName evidence="2">Decapping nuclease</fullName>
        <ecNumber evidence="2">3.6.1.-</ecNumber>
    </recommendedName>
</protein>
<evidence type="ECO:0000313" key="4">
    <source>
        <dbReference type="EMBL" id="EGT42426.1"/>
    </source>
</evidence>
<dbReference type="GO" id="GO:0110155">
    <property type="term" value="P:NAD-cap decapping"/>
    <property type="evidence" value="ECO:0007669"/>
    <property type="project" value="TreeGrafter"/>
</dbReference>
<dbReference type="AlphaFoldDB" id="G0MRJ8"/>
<dbReference type="FunCoup" id="G0MRJ8">
    <property type="interactions" value="91"/>
</dbReference>
<keyword evidence="2" id="KW-0378">Hydrolase</keyword>
<dbReference type="PANTHER" id="PTHR12395">
    <property type="entry name" value="DOM-3 RELATED"/>
    <property type="match status" value="1"/>
</dbReference>
<feature type="domain" description="RAI1-like" evidence="3">
    <location>
        <begin position="10"/>
        <end position="293"/>
    </location>
</feature>
<name>G0MRJ8_CAEBE</name>
<dbReference type="EC" id="3.6.1.-" evidence="2"/>
<dbReference type="STRING" id="135651.G0MRJ8"/>
<sequence length="373" mass="43302">MPVTVAVREVGTFTKLADKTTIPGDPPRRLNTRADLYGRLAEPLDLTLGFENYKDEGMGDKFQSLFDYLKKTSKPGTSLEEVVGADFVSNRRNLHIFARSPYEKNKKMQEIQAIKQNGVIFLCDKAEDVEDTSLPYGYKFEQYMTLSEEGYTRSKYEKVSNATCSKALFRTSIDSGKETIKVLYAAEIDAIDRAGNFVELKTTSNNYHKWLQYNSLSEYLQSYLGNIKYIIHGKKNWNEQKVYRTDRVWTHEIPKMPVTWNKTTCFEALFGILQRIKSKLEYDDEALVVRIERGEEITFDPRIGSSPKCRLSSSTVGIRADRVLMKRCRCLFSMCLLRLHHKLLLCAFLKVHWLWRIWHIILVHSRHVKTAEH</sequence>
<proteinExistence type="inferred from homology"/>
<organism evidence="5">
    <name type="scientific">Caenorhabditis brenneri</name>
    <name type="common">Nematode worm</name>
    <dbReference type="NCBI Taxonomy" id="135651"/>
    <lineage>
        <taxon>Eukaryota</taxon>
        <taxon>Metazoa</taxon>
        <taxon>Ecdysozoa</taxon>
        <taxon>Nematoda</taxon>
        <taxon>Chromadorea</taxon>
        <taxon>Rhabditida</taxon>
        <taxon>Rhabditina</taxon>
        <taxon>Rhabditomorpha</taxon>
        <taxon>Rhabditoidea</taxon>
        <taxon>Rhabditidae</taxon>
        <taxon>Peloderinae</taxon>
        <taxon>Caenorhabditis</taxon>
    </lineage>
</organism>
<dbReference type="GO" id="GO:0005634">
    <property type="term" value="C:nucleus"/>
    <property type="evidence" value="ECO:0007669"/>
    <property type="project" value="UniProtKB-SubCell"/>
</dbReference>
<dbReference type="InterPro" id="IPR039039">
    <property type="entry name" value="RAI1-like_fam"/>
</dbReference>
<evidence type="ECO:0000256" key="2">
    <source>
        <dbReference type="RuleBase" id="RU367113"/>
    </source>
</evidence>
<dbReference type="OrthoDB" id="5793293at2759"/>
<comment type="function">
    <text evidence="2">Decapping enzyme for NAD-capped RNAs: specifically hydrolyzes the nicotinamide adenine dinucleotide (NAD) cap from a subset of RNAs by removing the entire NAD moiety from the 5'-end of an NAD-capped RNA.</text>
</comment>
<reference evidence="5" key="1">
    <citation type="submission" date="2011-07" db="EMBL/GenBank/DDBJ databases">
        <authorList>
            <consortium name="Caenorhabditis brenneri Sequencing and Analysis Consortium"/>
            <person name="Wilson R.K."/>
        </authorList>
    </citation>
    <scope>NUCLEOTIDE SEQUENCE [LARGE SCALE GENOMIC DNA]</scope>
    <source>
        <strain evidence="5">PB2801</strain>
    </source>
</reference>
<dbReference type="GO" id="GO:0046872">
    <property type="term" value="F:metal ion binding"/>
    <property type="evidence" value="ECO:0007669"/>
    <property type="project" value="UniProtKB-KW"/>
</dbReference>
<evidence type="ECO:0000259" key="3">
    <source>
        <dbReference type="Pfam" id="PF08652"/>
    </source>
</evidence>
<dbReference type="GO" id="GO:0000166">
    <property type="term" value="F:nucleotide binding"/>
    <property type="evidence" value="ECO:0007669"/>
    <property type="project" value="UniProtKB-KW"/>
</dbReference>
<gene>
    <name evidence="4" type="ORF">CAEBREN_15631</name>
</gene>
<keyword evidence="2" id="KW-0547">Nucleotide-binding</keyword>
<dbReference type="GO" id="GO:0003723">
    <property type="term" value="F:RNA binding"/>
    <property type="evidence" value="ECO:0007669"/>
    <property type="project" value="UniProtKB-KW"/>
</dbReference>
<keyword evidence="5" id="KW-1185">Reference proteome</keyword>